<dbReference type="VEuPathDB" id="FungiDB:PCH_Pc16g15360"/>
<dbReference type="EMBL" id="AM920431">
    <property type="protein sequence ID" value="CAP94206.1"/>
    <property type="molecule type" value="Genomic_DNA"/>
</dbReference>
<dbReference type="OrthoDB" id="2590867at2759"/>
<keyword evidence="3" id="KW-1185">Reference proteome</keyword>
<proteinExistence type="predicted"/>
<dbReference type="BioCyc" id="PCHR:PC16G15360-MONOMER"/>
<dbReference type="Proteomes" id="UP000000724">
    <property type="component" value="Contig Pc00c16"/>
</dbReference>
<name>B6HA78_PENRW</name>
<feature type="compositionally biased region" description="Basic and acidic residues" evidence="1">
    <location>
        <begin position="96"/>
        <end position="116"/>
    </location>
</feature>
<feature type="compositionally biased region" description="Basic and acidic residues" evidence="1">
    <location>
        <begin position="65"/>
        <end position="76"/>
    </location>
</feature>
<dbReference type="OMA" id="NSHRENV"/>
<evidence type="ECO:0000313" key="3">
    <source>
        <dbReference type="Proteomes" id="UP000000724"/>
    </source>
</evidence>
<sequence>MSDQSSNGGPYRSKLANKLDPRVNSDLTKLSGSQNVPDAHLGYAHNYGKGGLHNNGIANMLDPRVSSDQDNSHRENVAASTPFMPQAGKPTGIRNRAADKPDQRVESDPDNHRRENVAGSSHFIPQAGKPTGNSSL</sequence>
<dbReference type="HOGENOM" id="CLU_1960326_0_0_1"/>
<feature type="region of interest" description="Disordered" evidence="1">
    <location>
        <begin position="1"/>
        <end position="136"/>
    </location>
</feature>
<dbReference type="AlphaFoldDB" id="B6HA78"/>
<reference evidence="2 3" key="1">
    <citation type="journal article" date="2008" name="Nat. Biotechnol.">
        <title>Genome sequencing and analysis of the filamentous fungus Penicillium chrysogenum.</title>
        <authorList>
            <person name="van den Berg M.A."/>
            <person name="Albang R."/>
            <person name="Albermann K."/>
            <person name="Badger J.H."/>
            <person name="Daran J.-M."/>
            <person name="Driessen A.J.M."/>
            <person name="Garcia-Estrada C."/>
            <person name="Fedorova N.D."/>
            <person name="Harris D.M."/>
            <person name="Heijne W.H.M."/>
            <person name="Joardar V.S."/>
            <person name="Kiel J.A.K.W."/>
            <person name="Kovalchuk A."/>
            <person name="Martin J.F."/>
            <person name="Nierman W.C."/>
            <person name="Nijland J.G."/>
            <person name="Pronk J.T."/>
            <person name="Roubos J.A."/>
            <person name="van der Klei I.J."/>
            <person name="van Peij N.N.M.E."/>
            <person name="Veenhuis M."/>
            <person name="von Doehren H."/>
            <person name="Wagner C."/>
            <person name="Wortman J.R."/>
            <person name="Bovenberg R.A.L."/>
        </authorList>
    </citation>
    <scope>NUCLEOTIDE SEQUENCE [LARGE SCALE GENOMIC DNA]</scope>
    <source>
        <strain evidence="3">ATCC 28089 / DSM 1075 / NRRL 1951 / Wisconsin 54-1255</strain>
    </source>
</reference>
<protein>
    <submittedName>
        <fullName evidence="2">Pc16g15360 protein</fullName>
    </submittedName>
</protein>
<organism evidence="2 3">
    <name type="scientific">Penicillium rubens (strain ATCC 28089 / DSM 1075 / NRRL 1951 / Wisconsin 54-1255)</name>
    <name type="common">Penicillium chrysogenum</name>
    <dbReference type="NCBI Taxonomy" id="500485"/>
    <lineage>
        <taxon>Eukaryota</taxon>
        <taxon>Fungi</taxon>
        <taxon>Dikarya</taxon>
        <taxon>Ascomycota</taxon>
        <taxon>Pezizomycotina</taxon>
        <taxon>Eurotiomycetes</taxon>
        <taxon>Eurotiomycetidae</taxon>
        <taxon>Eurotiales</taxon>
        <taxon>Aspergillaceae</taxon>
        <taxon>Penicillium</taxon>
        <taxon>Penicillium chrysogenum species complex</taxon>
    </lineage>
</organism>
<feature type="compositionally biased region" description="Polar residues" evidence="1">
    <location>
        <begin position="25"/>
        <end position="36"/>
    </location>
</feature>
<dbReference type="PANTHER" id="PTHR39606:SF1">
    <property type="entry name" value="CELL SURFACE PROTEIN"/>
    <property type="match status" value="1"/>
</dbReference>
<accession>B6HA78</accession>
<evidence type="ECO:0000313" key="2">
    <source>
        <dbReference type="EMBL" id="CAP94206.1"/>
    </source>
</evidence>
<gene>
    <name evidence="2" type="ORF">Pc16g15360</name>
    <name evidence="2" type="ORF">PCH_Pc16g15360</name>
</gene>
<dbReference type="PANTHER" id="PTHR39606">
    <property type="entry name" value="SURFACE PROTEIN, PUTATIVE-RELATED"/>
    <property type="match status" value="1"/>
</dbReference>
<evidence type="ECO:0000256" key="1">
    <source>
        <dbReference type="SAM" id="MobiDB-lite"/>
    </source>
</evidence>